<dbReference type="GeneID" id="81398279"/>
<accession>A0A9W9ELG6</accession>
<dbReference type="AlphaFoldDB" id="A0A9W9ELG6"/>
<reference evidence="1" key="1">
    <citation type="submission" date="2022-11" db="EMBL/GenBank/DDBJ databases">
        <authorList>
            <person name="Petersen C."/>
        </authorList>
    </citation>
    <scope>NUCLEOTIDE SEQUENCE</scope>
    <source>
        <strain evidence="1">IBT 34128</strain>
    </source>
</reference>
<dbReference type="SUPFAM" id="SSF56112">
    <property type="entry name" value="Protein kinase-like (PK-like)"/>
    <property type="match status" value="1"/>
</dbReference>
<dbReference type="InterPro" id="IPR011009">
    <property type="entry name" value="Kinase-like_dom_sf"/>
</dbReference>
<keyword evidence="2" id="KW-1185">Reference proteome</keyword>
<protein>
    <recommendedName>
        <fullName evidence="3">Protein kinase domain-containing protein</fullName>
    </recommendedName>
</protein>
<evidence type="ECO:0008006" key="3">
    <source>
        <dbReference type="Google" id="ProtNLM"/>
    </source>
</evidence>
<organism evidence="1 2">
    <name type="scientific">Penicillium alfredii</name>
    <dbReference type="NCBI Taxonomy" id="1506179"/>
    <lineage>
        <taxon>Eukaryota</taxon>
        <taxon>Fungi</taxon>
        <taxon>Dikarya</taxon>
        <taxon>Ascomycota</taxon>
        <taxon>Pezizomycotina</taxon>
        <taxon>Eurotiomycetes</taxon>
        <taxon>Eurotiomycetidae</taxon>
        <taxon>Eurotiales</taxon>
        <taxon>Aspergillaceae</taxon>
        <taxon>Penicillium</taxon>
    </lineage>
</organism>
<dbReference type="EMBL" id="JAPMSZ010000011">
    <property type="protein sequence ID" value="KAJ5084006.1"/>
    <property type="molecule type" value="Genomic_DNA"/>
</dbReference>
<dbReference type="Gene3D" id="3.30.200.20">
    <property type="entry name" value="Phosphorylase Kinase, domain 1"/>
    <property type="match status" value="1"/>
</dbReference>
<dbReference type="RefSeq" id="XP_056507403.1">
    <property type="nucleotide sequence ID" value="XM_056659110.1"/>
</dbReference>
<sequence length="91" mass="10549">MGGERSKVAQNRVTREHTVHLLDDFDLKGPNRSYKYLVYKLLKPNIPDTIDIHFPDGRLPRKLAKAIIRQSLIGLNSLHQQNIRYRGRSLS</sequence>
<evidence type="ECO:0000313" key="1">
    <source>
        <dbReference type="EMBL" id="KAJ5084006.1"/>
    </source>
</evidence>
<dbReference type="Gene3D" id="1.10.510.10">
    <property type="entry name" value="Transferase(Phosphotransferase) domain 1"/>
    <property type="match status" value="1"/>
</dbReference>
<name>A0A9W9ELG6_9EURO</name>
<evidence type="ECO:0000313" key="2">
    <source>
        <dbReference type="Proteomes" id="UP001141434"/>
    </source>
</evidence>
<gene>
    <name evidence="1" type="ORF">NUU61_008585</name>
</gene>
<dbReference type="Proteomes" id="UP001141434">
    <property type="component" value="Unassembled WGS sequence"/>
</dbReference>
<dbReference type="OrthoDB" id="5979581at2759"/>
<reference evidence="1" key="2">
    <citation type="journal article" date="2023" name="IMA Fungus">
        <title>Comparative genomic study of the Penicillium genus elucidates a diverse pangenome and 15 lateral gene transfer events.</title>
        <authorList>
            <person name="Petersen C."/>
            <person name="Sorensen T."/>
            <person name="Nielsen M.R."/>
            <person name="Sondergaard T.E."/>
            <person name="Sorensen J.L."/>
            <person name="Fitzpatrick D.A."/>
            <person name="Frisvad J.C."/>
            <person name="Nielsen K.L."/>
        </authorList>
    </citation>
    <scope>NUCLEOTIDE SEQUENCE</scope>
    <source>
        <strain evidence="1">IBT 34128</strain>
    </source>
</reference>
<proteinExistence type="predicted"/>
<comment type="caution">
    <text evidence="1">The sequence shown here is derived from an EMBL/GenBank/DDBJ whole genome shotgun (WGS) entry which is preliminary data.</text>
</comment>